<accession>A0A8X6SEH2</accession>
<evidence type="ECO:0000313" key="1">
    <source>
        <dbReference type="EMBL" id="GFY09973.1"/>
    </source>
</evidence>
<protein>
    <submittedName>
        <fullName evidence="1">RNA-directed DNA polymerase from mobile element jockey</fullName>
    </submittedName>
</protein>
<dbReference type="GO" id="GO:0003964">
    <property type="term" value="F:RNA-directed DNA polymerase activity"/>
    <property type="evidence" value="ECO:0007669"/>
    <property type="project" value="UniProtKB-KW"/>
</dbReference>
<keyword evidence="2" id="KW-1185">Reference proteome</keyword>
<dbReference type="EMBL" id="BMAU01021292">
    <property type="protein sequence ID" value="GFY09973.1"/>
    <property type="molecule type" value="Genomic_DNA"/>
</dbReference>
<organism evidence="1 2">
    <name type="scientific">Trichonephila clavipes</name>
    <name type="common">Golden silk orbweaver</name>
    <name type="synonym">Nephila clavipes</name>
    <dbReference type="NCBI Taxonomy" id="2585209"/>
    <lineage>
        <taxon>Eukaryota</taxon>
        <taxon>Metazoa</taxon>
        <taxon>Ecdysozoa</taxon>
        <taxon>Arthropoda</taxon>
        <taxon>Chelicerata</taxon>
        <taxon>Arachnida</taxon>
        <taxon>Araneae</taxon>
        <taxon>Araneomorphae</taxon>
        <taxon>Entelegynae</taxon>
        <taxon>Araneoidea</taxon>
        <taxon>Nephilidae</taxon>
        <taxon>Trichonephila</taxon>
    </lineage>
</organism>
<keyword evidence="1" id="KW-0548">Nucleotidyltransferase</keyword>
<dbReference type="AlphaFoldDB" id="A0A8X6SEH2"/>
<proteinExistence type="predicted"/>
<dbReference type="InterPro" id="IPR036691">
    <property type="entry name" value="Endo/exonu/phosph_ase_sf"/>
</dbReference>
<name>A0A8X6SEH2_TRICX</name>
<dbReference type="SUPFAM" id="SSF56219">
    <property type="entry name" value="DNase I-like"/>
    <property type="match status" value="1"/>
</dbReference>
<keyword evidence="1" id="KW-0808">Transferase</keyword>
<keyword evidence="1" id="KW-0695">RNA-directed DNA polymerase</keyword>
<evidence type="ECO:0000313" key="2">
    <source>
        <dbReference type="Proteomes" id="UP000887159"/>
    </source>
</evidence>
<sequence>MILNDGTPNHSSFSANISEALDISITSADIFPQCTWSILDHIGSDHFPILIEFSKRQRKVINRDKFWNFKNANWDSFREAVDICLASEPMADDLTHSWTILKKTVLDKTRSNIPRGNVKHYVPYFAHNTSILSPILEKEKTLFRDL</sequence>
<dbReference type="Proteomes" id="UP000887159">
    <property type="component" value="Unassembled WGS sequence"/>
</dbReference>
<reference evidence="1" key="1">
    <citation type="submission" date="2020-08" db="EMBL/GenBank/DDBJ databases">
        <title>Multicomponent nature underlies the extraordinary mechanical properties of spider dragline silk.</title>
        <authorList>
            <person name="Kono N."/>
            <person name="Nakamura H."/>
            <person name="Mori M."/>
            <person name="Yoshida Y."/>
            <person name="Ohtoshi R."/>
            <person name="Malay A.D."/>
            <person name="Moran D.A.P."/>
            <person name="Tomita M."/>
            <person name="Numata K."/>
            <person name="Arakawa K."/>
        </authorList>
    </citation>
    <scope>NUCLEOTIDE SEQUENCE</scope>
</reference>
<gene>
    <name evidence="1" type="primary">jockeypol_223</name>
    <name evidence="1" type="ORF">TNCV_3699341</name>
</gene>
<comment type="caution">
    <text evidence="1">The sequence shown here is derived from an EMBL/GenBank/DDBJ whole genome shotgun (WGS) entry which is preliminary data.</text>
</comment>